<comment type="caution">
    <text evidence="1">The sequence shown here is derived from an EMBL/GenBank/DDBJ whole genome shotgun (WGS) entry which is preliminary data.</text>
</comment>
<keyword evidence="2" id="KW-1185">Reference proteome</keyword>
<proteinExistence type="predicted"/>
<dbReference type="Proteomes" id="UP001066276">
    <property type="component" value="Chromosome 2_1"/>
</dbReference>
<accession>A0AAV7VBU2</accession>
<gene>
    <name evidence="1" type="ORF">NDU88_002878</name>
</gene>
<evidence type="ECO:0000313" key="1">
    <source>
        <dbReference type="EMBL" id="KAJ1199040.1"/>
    </source>
</evidence>
<sequence length="147" mass="15757">MICYQRSFWGSVEQWQGQGQRSKAGRSGVEGESSVEVFWSGVVQCFVSVGDEIERDSLVDGEPMQVSQMGCHMAVAGDVQDEACRGVLYALQSFLVLGHDSCVDGVAIVQPAAYEGLGDCPCRSGGDPSVDLLKHAEGVEAGGRRRR</sequence>
<organism evidence="1 2">
    <name type="scientific">Pleurodeles waltl</name>
    <name type="common">Iberian ribbed newt</name>
    <dbReference type="NCBI Taxonomy" id="8319"/>
    <lineage>
        <taxon>Eukaryota</taxon>
        <taxon>Metazoa</taxon>
        <taxon>Chordata</taxon>
        <taxon>Craniata</taxon>
        <taxon>Vertebrata</taxon>
        <taxon>Euteleostomi</taxon>
        <taxon>Amphibia</taxon>
        <taxon>Batrachia</taxon>
        <taxon>Caudata</taxon>
        <taxon>Salamandroidea</taxon>
        <taxon>Salamandridae</taxon>
        <taxon>Pleurodelinae</taxon>
        <taxon>Pleurodeles</taxon>
    </lineage>
</organism>
<evidence type="ECO:0000313" key="2">
    <source>
        <dbReference type="Proteomes" id="UP001066276"/>
    </source>
</evidence>
<name>A0AAV7VBU2_PLEWA</name>
<protein>
    <submittedName>
        <fullName evidence="1">Uncharacterized protein</fullName>
    </submittedName>
</protein>
<reference evidence="1" key="1">
    <citation type="journal article" date="2022" name="bioRxiv">
        <title>Sequencing and chromosome-scale assembly of the giantPleurodeles waltlgenome.</title>
        <authorList>
            <person name="Brown T."/>
            <person name="Elewa A."/>
            <person name="Iarovenko S."/>
            <person name="Subramanian E."/>
            <person name="Araus A.J."/>
            <person name="Petzold A."/>
            <person name="Susuki M."/>
            <person name="Suzuki K.-i.T."/>
            <person name="Hayashi T."/>
            <person name="Toyoda A."/>
            <person name="Oliveira C."/>
            <person name="Osipova E."/>
            <person name="Leigh N.D."/>
            <person name="Simon A."/>
            <person name="Yun M.H."/>
        </authorList>
    </citation>
    <scope>NUCLEOTIDE SEQUENCE</scope>
    <source>
        <strain evidence="1">20211129_DDA</strain>
        <tissue evidence="1">Liver</tissue>
    </source>
</reference>
<dbReference type="AlphaFoldDB" id="A0AAV7VBU2"/>
<dbReference type="EMBL" id="JANPWB010000003">
    <property type="protein sequence ID" value="KAJ1199040.1"/>
    <property type="molecule type" value="Genomic_DNA"/>
</dbReference>